<comment type="similarity">
    <text evidence="1">Belongs to the beta-class carbonic anhydrase family.</text>
</comment>
<dbReference type="PANTHER" id="PTHR43175:SF1">
    <property type="entry name" value="CARBONIC ANHYDRASE-LIKE PROTEIN YBCF-RELATED"/>
    <property type="match status" value="1"/>
</dbReference>
<dbReference type="EMBL" id="BAAADJ010000064">
    <property type="protein sequence ID" value="GAA0347491.1"/>
    <property type="molecule type" value="Genomic_DNA"/>
</dbReference>
<evidence type="ECO:0000256" key="1">
    <source>
        <dbReference type="ARBA" id="ARBA00006217"/>
    </source>
</evidence>
<dbReference type="SUPFAM" id="SSF53056">
    <property type="entry name" value="beta-carbonic anhydrase, cab"/>
    <property type="match status" value="1"/>
</dbReference>
<gene>
    <name evidence="2" type="ORF">GCM10008967_42330</name>
</gene>
<name>A0ABN0WV96_9BACI</name>
<protein>
    <submittedName>
        <fullName evidence="2">Carbonic anhydrase</fullName>
    </submittedName>
</protein>
<dbReference type="InterPro" id="IPR001765">
    <property type="entry name" value="Carbonic_anhydrase"/>
</dbReference>
<proteinExistence type="inferred from homology"/>
<sequence>MNLDKNQKALFVMDVDTNLDPILQELPNISPENILSIQCYGPVISSPYGDIMKSVIYAIYQENVEEIFVVVPKEKESPSGNSFSQLDSIQDHIQTLDYLFQNSNPEFQGGTVQDWLYLKGSGSENINKCVDMIQNHPLVPAQVKVRGLIVDFVDGDLLVVEVPLEKEEAKLNS</sequence>
<evidence type="ECO:0000313" key="2">
    <source>
        <dbReference type="EMBL" id="GAA0347491.1"/>
    </source>
</evidence>
<keyword evidence="3" id="KW-1185">Reference proteome</keyword>
<dbReference type="RefSeq" id="WP_343803912.1">
    <property type="nucleotide sequence ID" value="NZ_BAAADJ010000064.1"/>
</dbReference>
<dbReference type="Gene3D" id="3.40.1050.10">
    <property type="entry name" value="Carbonic anhydrase"/>
    <property type="match status" value="1"/>
</dbReference>
<reference evidence="2 3" key="1">
    <citation type="journal article" date="2019" name="Int. J. Syst. Evol. Microbiol.">
        <title>The Global Catalogue of Microorganisms (GCM) 10K type strain sequencing project: providing services to taxonomists for standard genome sequencing and annotation.</title>
        <authorList>
            <consortium name="The Broad Institute Genomics Platform"/>
            <consortium name="The Broad Institute Genome Sequencing Center for Infectious Disease"/>
            <person name="Wu L."/>
            <person name="Ma J."/>
        </authorList>
    </citation>
    <scope>NUCLEOTIDE SEQUENCE [LARGE SCALE GENOMIC DNA]</scope>
    <source>
        <strain evidence="2 3">JCM 9731</strain>
    </source>
</reference>
<dbReference type="Proteomes" id="UP001500782">
    <property type="component" value="Unassembled WGS sequence"/>
</dbReference>
<comment type="caution">
    <text evidence="2">The sequence shown here is derived from an EMBL/GenBank/DDBJ whole genome shotgun (WGS) entry which is preliminary data.</text>
</comment>
<accession>A0ABN0WV96</accession>
<dbReference type="InterPro" id="IPR036874">
    <property type="entry name" value="Carbonic_anhydrase_sf"/>
</dbReference>
<evidence type="ECO:0000313" key="3">
    <source>
        <dbReference type="Proteomes" id="UP001500782"/>
    </source>
</evidence>
<organism evidence="2 3">
    <name type="scientific">Bacillus carboniphilus</name>
    <dbReference type="NCBI Taxonomy" id="86663"/>
    <lineage>
        <taxon>Bacteria</taxon>
        <taxon>Bacillati</taxon>
        <taxon>Bacillota</taxon>
        <taxon>Bacilli</taxon>
        <taxon>Bacillales</taxon>
        <taxon>Bacillaceae</taxon>
        <taxon>Bacillus</taxon>
    </lineage>
</organism>
<dbReference type="PANTHER" id="PTHR43175">
    <property type="entry name" value="CARBONIC ANHYDRASE"/>
    <property type="match status" value="1"/>
</dbReference>